<evidence type="ECO:0000313" key="1">
    <source>
        <dbReference type="EMBL" id="KAK5971464.1"/>
    </source>
</evidence>
<accession>A0AAN8J066</accession>
<evidence type="ECO:0000313" key="2">
    <source>
        <dbReference type="Proteomes" id="UP001331761"/>
    </source>
</evidence>
<gene>
    <name evidence="1" type="ORF">GCK32_006078</name>
</gene>
<reference evidence="1 2" key="1">
    <citation type="submission" date="2019-10" db="EMBL/GenBank/DDBJ databases">
        <title>Assembly and Annotation for the nematode Trichostrongylus colubriformis.</title>
        <authorList>
            <person name="Martin J."/>
        </authorList>
    </citation>
    <scope>NUCLEOTIDE SEQUENCE [LARGE SCALE GENOMIC DNA]</scope>
    <source>
        <strain evidence="1">G859</strain>
        <tissue evidence="1">Whole worm</tissue>
    </source>
</reference>
<dbReference type="Proteomes" id="UP001331761">
    <property type="component" value="Unassembled WGS sequence"/>
</dbReference>
<proteinExistence type="predicted"/>
<sequence>MVDALEFGDIFTEDMGVLIQEANYLNSLATEADPTQRSLNVPPSITWGDIGSRFQRRTMHIYRRMFPRMNNRDTISVDEVHSIAPKKRCRYSISLSSCLTEEIISMLFLVLLVSFVEP</sequence>
<comment type="caution">
    <text evidence="1">The sequence shown here is derived from an EMBL/GenBank/DDBJ whole genome shotgun (WGS) entry which is preliminary data.</text>
</comment>
<organism evidence="1 2">
    <name type="scientific">Trichostrongylus colubriformis</name>
    <name type="common">Black scour worm</name>
    <dbReference type="NCBI Taxonomy" id="6319"/>
    <lineage>
        <taxon>Eukaryota</taxon>
        <taxon>Metazoa</taxon>
        <taxon>Ecdysozoa</taxon>
        <taxon>Nematoda</taxon>
        <taxon>Chromadorea</taxon>
        <taxon>Rhabditida</taxon>
        <taxon>Rhabditina</taxon>
        <taxon>Rhabditomorpha</taxon>
        <taxon>Strongyloidea</taxon>
        <taxon>Trichostrongylidae</taxon>
        <taxon>Trichostrongylus</taxon>
    </lineage>
</organism>
<protein>
    <submittedName>
        <fullName evidence="1">Uncharacterized protein</fullName>
    </submittedName>
</protein>
<dbReference type="AlphaFoldDB" id="A0AAN8J066"/>
<keyword evidence="2" id="KW-1185">Reference proteome</keyword>
<dbReference type="EMBL" id="WIXE01017748">
    <property type="protein sequence ID" value="KAK5971464.1"/>
    <property type="molecule type" value="Genomic_DNA"/>
</dbReference>
<name>A0AAN8J066_TRICO</name>